<proteinExistence type="predicted"/>
<keyword evidence="2" id="KW-1185">Reference proteome</keyword>
<reference evidence="1 2" key="1">
    <citation type="submission" date="2024-02" db="EMBL/GenBank/DDBJ databases">
        <title>de novo genome assembly of Solanum bulbocastanum strain 11H21.</title>
        <authorList>
            <person name="Hosaka A.J."/>
        </authorList>
    </citation>
    <scope>NUCLEOTIDE SEQUENCE [LARGE SCALE GENOMIC DNA]</scope>
    <source>
        <tissue evidence="1">Young leaves</tissue>
    </source>
</reference>
<evidence type="ECO:0000313" key="2">
    <source>
        <dbReference type="Proteomes" id="UP001371456"/>
    </source>
</evidence>
<protein>
    <submittedName>
        <fullName evidence="1">Uncharacterized protein</fullName>
    </submittedName>
</protein>
<dbReference type="Proteomes" id="UP001371456">
    <property type="component" value="Unassembled WGS sequence"/>
</dbReference>
<comment type="caution">
    <text evidence="1">The sequence shown here is derived from an EMBL/GenBank/DDBJ whole genome shotgun (WGS) entry which is preliminary data.</text>
</comment>
<dbReference type="EMBL" id="JBANQN010000003">
    <property type="protein sequence ID" value="KAK6793638.1"/>
    <property type="molecule type" value="Genomic_DNA"/>
</dbReference>
<accession>A0AAN8TS60</accession>
<sequence>MTIQLSLVSLIPE</sequence>
<name>A0AAN8TS60_SOLBU</name>
<evidence type="ECO:0000313" key="1">
    <source>
        <dbReference type="EMBL" id="KAK6793638.1"/>
    </source>
</evidence>
<organism evidence="1 2">
    <name type="scientific">Solanum bulbocastanum</name>
    <name type="common">Wild potato</name>
    <dbReference type="NCBI Taxonomy" id="147425"/>
    <lineage>
        <taxon>Eukaryota</taxon>
        <taxon>Viridiplantae</taxon>
        <taxon>Streptophyta</taxon>
        <taxon>Embryophyta</taxon>
        <taxon>Tracheophyta</taxon>
        <taxon>Spermatophyta</taxon>
        <taxon>Magnoliopsida</taxon>
        <taxon>eudicotyledons</taxon>
        <taxon>Gunneridae</taxon>
        <taxon>Pentapetalae</taxon>
        <taxon>asterids</taxon>
        <taxon>lamiids</taxon>
        <taxon>Solanales</taxon>
        <taxon>Solanaceae</taxon>
        <taxon>Solanoideae</taxon>
        <taxon>Solaneae</taxon>
        <taxon>Solanum</taxon>
    </lineage>
</organism>
<gene>
    <name evidence="1" type="ORF">RDI58_007091</name>
</gene>